<proteinExistence type="predicted"/>
<comment type="caution">
    <text evidence="1">The sequence shown here is derived from an EMBL/GenBank/DDBJ whole genome shotgun (WGS) entry which is preliminary data.</text>
</comment>
<dbReference type="Proteomes" id="UP001062846">
    <property type="component" value="Chromosome 5"/>
</dbReference>
<evidence type="ECO:0000313" key="1">
    <source>
        <dbReference type="EMBL" id="KAI8556738.1"/>
    </source>
</evidence>
<protein>
    <submittedName>
        <fullName evidence="1">Uncharacterized protein</fullName>
    </submittedName>
</protein>
<organism evidence="1 2">
    <name type="scientific">Rhododendron molle</name>
    <name type="common">Chinese azalea</name>
    <name type="synonym">Azalea mollis</name>
    <dbReference type="NCBI Taxonomy" id="49168"/>
    <lineage>
        <taxon>Eukaryota</taxon>
        <taxon>Viridiplantae</taxon>
        <taxon>Streptophyta</taxon>
        <taxon>Embryophyta</taxon>
        <taxon>Tracheophyta</taxon>
        <taxon>Spermatophyta</taxon>
        <taxon>Magnoliopsida</taxon>
        <taxon>eudicotyledons</taxon>
        <taxon>Gunneridae</taxon>
        <taxon>Pentapetalae</taxon>
        <taxon>asterids</taxon>
        <taxon>Ericales</taxon>
        <taxon>Ericaceae</taxon>
        <taxon>Ericoideae</taxon>
        <taxon>Rhodoreae</taxon>
        <taxon>Rhododendron</taxon>
    </lineage>
</organism>
<dbReference type="EMBL" id="CM046392">
    <property type="protein sequence ID" value="KAI8556738.1"/>
    <property type="molecule type" value="Genomic_DNA"/>
</dbReference>
<evidence type="ECO:0000313" key="2">
    <source>
        <dbReference type="Proteomes" id="UP001062846"/>
    </source>
</evidence>
<name>A0ACC0NVW3_RHOML</name>
<sequence length="108" mass="11907">MGTAAKSRRKIPGFHLDLDAWSGGGGSRGRYTIVAGRVLAPAGIGEVLVAWWLGMEVTPRRIELSRGRTCFPKAWRYRRDTCWGPIGASSWACPRPRCPINTPDIPND</sequence>
<reference evidence="1" key="1">
    <citation type="submission" date="2022-02" db="EMBL/GenBank/DDBJ databases">
        <title>Plant Genome Project.</title>
        <authorList>
            <person name="Zhang R.-G."/>
        </authorList>
    </citation>
    <scope>NUCLEOTIDE SEQUENCE</scope>
    <source>
        <strain evidence="1">AT1</strain>
    </source>
</reference>
<keyword evidence="2" id="KW-1185">Reference proteome</keyword>
<gene>
    <name evidence="1" type="ORF">RHMOL_Rhmol05G0277900</name>
</gene>
<accession>A0ACC0NVW3</accession>